<proteinExistence type="predicted"/>
<dbReference type="CDD" id="cd05013">
    <property type="entry name" value="SIS_RpiR"/>
    <property type="match status" value="1"/>
</dbReference>
<dbReference type="InterPro" id="IPR009057">
    <property type="entry name" value="Homeodomain-like_sf"/>
</dbReference>
<gene>
    <name evidence="6" type="ORF">HMPREF9473_04299</name>
</gene>
<dbReference type="PANTHER" id="PTHR30514">
    <property type="entry name" value="GLUCOKINASE"/>
    <property type="match status" value="1"/>
</dbReference>
<dbReference type="InterPro" id="IPR000281">
    <property type="entry name" value="HTH_RpiR"/>
</dbReference>
<dbReference type="HOGENOM" id="CLU_055769_0_0_9"/>
<evidence type="ECO:0000313" key="7">
    <source>
        <dbReference type="Proteomes" id="UP000005384"/>
    </source>
</evidence>
<dbReference type="GO" id="GO:0003700">
    <property type="term" value="F:DNA-binding transcription factor activity"/>
    <property type="evidence" value="ECO:0007669"/>
    <property type="project" value="InterPro"/>
</dbReference>
<dbReference type="SUPFAM" id="SSF53697">
    <property type="entry name" value="SIS domain"/>
    <property type="match status" value="1"/>
</dbReference>
<dbReference type="AlphaFoldDB" id="G5ILC1"/>
<dbReference type="GO" id="GO:1901135">
    <property type="term" value="P:carbohydrate derivative metabolic process"/>
    <property type="evidence" value="ECO:0007669"/>
    <property type="project" value="InterPro"/>
</dbReference>
<dbReference type="PANTHER" id="PTHR30514:SF1">
    <property type="entry name" value="HTH-TYPE TRANSCRIPTIONAL REGULATOR HEXR-RELATED"/>
    <property type="match status" value="1"/>
</dbReference>
<accession>G5ILC1</accession>
<evidence type="ECO:0008006" key="8">
    <source>
        <dbReference type="Google" id="ProtNLM"/>
    </source>
</evidence>
<dbReference type="GO" id="GO:0097367">
    <property type="term" value="F:carbohydrate derivative binding"/>
    <property type="evidence" value="ECO:0007669"/>
    <property type="project" value="InterPro"/>
</dbReference>
<dbReference type="Gene3D" id="1.10.10.10">
    <property type="entry name" value="Winged helix-like DNA-binding domain superfamily/Winged helix DNA-binding domain"/>
    <property type="match status" value="1"/>
</dbReference>
<evidence type="ECO:0000256" key="3">
    <source>
        <dbReference type="ARBA" id="ARBA00023163"/>
    </source>
</evidence>
<dbReference type="OrthoDB" id="3684496at2"/>
<dbReference type="RefSeq" id="WP_006782288.1">
    <property type="nucleotide sequence ID" value="NZ_CP040506.1"/>
</dbReference>
<comment type="caution">
    <text evidence="6">The sequence shown here is derived from an EMBL/GenBank/DDBJ whole genome shotgun (WGS) entry which is preliminary data.</text>
</comment>
<dbReference type="InterPro" id="IPR035472">
    <property type="entry name" value="RpiR-like_SIS"/>
</dbReference>
<dbReference type="InterPro" id="IPR036388">
    <property type="entry name" value="WH-like_DNA-bd_sf"/>
</dbReference>
<evidence type="ECO:0000313" key="6">
    <source>
        <dbReference type="EMBL" id="EHI57809.1"/>
    </source>
</evidence>
<dbReference type="Pfam" id="PF01418">
    <property type="entry name" value="HTH_6"/>
    <property type="match status" value="1"/>
</dbReference>
<protein>
    <recommendedName>
        <fullName evidence="8">HTH rpiR-type domain-containing protein</fullName>
    </recommendedName>
</protein>
<dbReference type="Proteomes" id="UP000005384">
    <property type="component" value="Unassembled WGS sequence"/>
</dbReference>
<evidence type="ECO:0000256" key="1">
    <source>
        <dbReference type="ARBA" id="ARBA00023015"/>
    </source>
</evidence>
<evidence type="ECO:0000259" key="5">
    <source>
        <dbReference type="PROSITE" id="PS51464"/>
    </source>
</evidence>
<feature type="domain" description="HTH rpiR-type" evidence="4">
    <location>
        <begin position="2"/>
        <end position="78"/>
    </location>
</feature>
<dbReference type="PROSITE" id="PS51071">
    <property type="entry name" value="HTH_RPIR"/>
    <property type="match status" value="1"/>
</dbReference>
<dbReference type="PATRIC" id="fig|742737.3.peg.4282"/>
<dbReference type="InterPro" id="IPR046348">
    <property type="entry name" value="SIS_dom_sf"/>
</dbReference>
<dbReference type="Gene3D" id="3.40.50.10490">
    <property type="entry name" value="Glucose-6-phosphate isomerase like protein, domain 1"/>
    <property type="match status" value="1"/>
</dbReference>
<dbReference type="PROSITE" id="PS51464">
    <property type="entry name" value="SIS"/>
    <property type="match status" value="1"/>
</dbReference>
<organism evidence="6 7">
    <name type="scientific">Hungatella hathewayi WAL-18680</name>
    <dbReference type="NCBI Taxonomy" id="742737"/>
    <lineage>
        <taxon>Bacteria</taxon>
        <taxon>Bacillati</taxon>
        <taxon>Bacillota</taxon>
        <taxon>Clostridia</taxon>
        <taxon>Lachnospirales</taxon>
        <taxon>Lachnospiraceae</taxon>
        <taxon>Hungatella</taxon>
    </lineage>
</organism>
<dbReference type="InterPro" id="IPR047640">
    <property type="entry name" value="RpiR-like"/>
</dbReference>
<keyword evidence="1" id="KW-0805">Transcription regulation</keyword>
<dbReference type="Pfam" id="PF01380">
    <property type="entry name" value="SIS"/>
    <property type="match status" value="1"/>
</dbReference>
<name>G5ILC1_9FIRM</name>
<reference evidence="6 7" key="1">
    <citation type="submission" date="2011-08" db="EMBL/GenBank/DDBJ databases">
        <title>The Genome Sequence of Clostridium hathewayi WAL-18680.</title>
        <authorList>
            <consortium name="The Broad Institute Genome Sequencing Platform"/>
            <person name="Earl A."/>
            <person name="Ward D."/>
            <person name="Feldgarden M."/>
            <person name="Gevers D."/>
            <person name="Finegold S.M."/>
            <person name="Summanen P.H."/>
            <person name="Molitoris D.R."/>
            <person name="Song M."/>
            <person name="Daigneault M."/>
            <person name="Allen-Vercoe E."/>
            <person name="Young S.K."/>
            <person name="Zeng Q."/>
            <person name="Gargeya S."/>
            <person name="Fitzgerald M."/>
            <person name="Haas B."/>
            <person name="Abouelleil A."/>
            <person name="Alvarado L."/>
            <person name="Arachchi H.M."/>
            <person name="Berlin A."/>
            <person name="Brown A."/>
            <person name="Chapman S.B."/>
            <person name="Chen Z."/>
            <person name="Dunbar C."/>
            <person name="Freedman E."/>
            <person name="Gearin G."/>
            <person name="Gellesch M."/>
            <person name="Goldberg J."/>
            <person name="Griggs A."/>
            <person name="Gujja S."/>
            <person name="Heiman D."/>
            <person name="Howarth C."/>
            <person name="Larson L."/>
            <person name="Lui A."/>
            <person name="MacDonald P.J.P."/>
            <person name="Montmayeur A."/>
            <person name="Murphy C."/>
            <person name="Neiman D."/>
            <person name="Pearson M."/>
            <person name="Priest M."/>
            <person name="Roberts A."/>
            <person name="Saif S."/>
            <person name="Shea T."/>
            <person name="Shenoy N."/>
            <person name="Sisk P."/>
            <person name="Stolte C."/>
            <person name="Sykes S."/>
            <person name="Wortman J."/>
            <person name="Nusbaum C."/>
            <person name="Birren B."/>
        </authorList>
    </citation>
    <scope>NUCLEOTIDE SEQUENCE [LARGE SCALE GENOMIC DNA]</scope>
    <source>
        <strain evidence="6 7">WAL-18680</strain>
    </source>
</reference>
<keyword evidence="2" id="KW-0238">DNA-binding</keyword>
<evidence type="ECO:0000256" key="2">
    <source>
        <dbReference type="ARBA" id="ARBA00023125"/>
    </source>
</evidence>
<dbReference type="EMBL" id="ADLN01000118">
    <property type="protein sequence ID" value="EHI57809.1"/>
    <property type="molecule type" value="Genomic_DNA"/>
</dbReference>
<sequence>MDNIKLAIREKYNQMSKGEKCISDFVLSNVTDCLSMTAVDIAKKSGVSSASVIRYVQKLGYDGLEGFKLALAAANSQDNEWKMVDPIISTDDSLDELVDKFGVLIDGAMKDFFYQLDKDALQEAIDVIKHARRICLMGIGASMLPAYDLFHKLKRADFNASYYFDVNMQVEFFNYIDERDVIIAFSYSGQSQEILYPCRIAKEMKSKVIAVTRNRESALQQIADICLTVPDKEAVMRIGAFTSLHTSIMMGDLLYLGVIQEDLEQIEVELIKTRKLVEGLKTGL</sequence>
<keyword evidence="7" id="KW-1185">Reference proteome</keyword>
<feature type="domain" description="SIS" evidence="5">
    <location>
        <begin position="124"/>
        <end position="264"/>
    </location>
</feature>
<dbReference type="SUPFAM" id="SSF46689">
    <property type="entry name" value="Homeodomain-like"/>
    <property type="match status" value="1"/>
</dbReference>
<keyword evidence="3" id="KW-0804">Transcription</keyword>
<evidence type="ECO:0000259" key="4">
    <source>
        <dbReference type="PROSITE" id="PS51071"/>
    </source>
</evidence>
<dbReference type="GO" id="GO:0003677">
    <property type="term" value="F:DNA binding"/>
    <property type="evidence" value="ECO:0007669"/>
    <property type="project" value="UniProtKB-KW"/>
</dbReference>
<dbReference type="InterPro" id="IPR001347">
    <property type="entry name" value="SIS_dom"/>
</dbReference>